<feature type="active site" evidence="8">
    <location>
        <position position="37"/>
    </location>
</feature>
<keyword evidence="5 8" id="KW-0093">Biotin biosynthesis</keyword>
<dbReference type="GO" id="GO:0004141">
    <property type="term" value="F:dethiobiotin synthase activity"/>
    <property type="evidence" value="ECO:0007669"/>
    <property type="project" value="UniProtKB-UniRule"/>
</dbReference>
<evidence type="ECO:0000256" key="3">
    <source>
        <dbReference type="ARBA" id="ARBA00022723"/>
    </source>
</evidence>
<protein>
    <recommendedName>
        <fullName evidence="8">ATP-dependent dethiobiotin synthetase BioD</fullName>
        <ecNumber evidence="8">6.3.3.3</ecNumber>
    </recommendedName>
    <alternativeName>
        <fullName evidence="8">DTB synthetase</fullName>
        <shortName evidence="8">DTBS</shortName>
    </alternativeName>
    <alternativeName>
        <fullName evidence="8">Dethiobiotin synthase</fullName>
    </alternativeName>
</protein>
<evidence type="ECO:0000313" key="9">
    <source>
        <dbReference type="EMBL" id="ACR11137.1"/>
    </source>
</evidence>
<feature type="binding site" evidence="8">
    <location>
        <begin position="181"/>
        <end position="182"/>
    </location>
    <ligand>
        <name>ATP</name>
        <dbReference type="ChEBI" id="CHEBI:30616"/>
    </ligand>
</feature>
<dbReference type="GO" id="GO:0005829">
    <property type="term" value="C:cytosol"/>
    <property type="evidence" value="ECO:0007669"/>
    <property type="project" value="TreeGrafter"/>
</dbReference>
<dbReference type="AlphaFoldDB" id="C5BMZ9"/>
<comment type="pathway">
    <text evidence="8">Cofactor biosynthesis; biotin biosynthesis; biotin from 7,8-diaminononanoate: step 1/2.</text>
</comment>
<comment type="catalytic activity">
    <reaction evidence="8">
        <text>(7R,8S)-7,8-diammoniononanoate + CO2 + ATP = (4R,5S)-dethiobiotin + ADP + phosphate + 3 H(+)</text>
        <dbReference type="Rhea" id="RHEA:15805"/>
        <dbReference type="ChEBI" id="CHEBI:15378"/>
        <dbReference type="ChEBI" id="CHEBI:16526"/>
        <dbReference type="ChEBI" id="CHEBI:30616"/>
        <dbReference type="ChEBI" id="CHEBI:43474"/>
        <dbReference type="ChEBI" id="CHEBI:149469"/>
        <dbReference type="ChEBI" id="CHEBI:149473"/>
        <dbReference type="ChEBI" id="CHEBI:456216"/>
        <dbReference type="EC" id="6.3.3.3"/>
    </reaction>
</comment>
<dbReference type="FunFam" id="3.40.50.300:FF:000292">
    <property type="entry name" value="ATP-dependent dethiobiotin synthetase BioD"/>
    <property type="match status" value="1"/>
</dbReference>
<gene>
    <name evidence="8 9" type="primary">bioD</name>
    <name evidence="9" type="ordered locus">TERTU_0493</name>
</gene>
<dbReference type="EMBL" id="CP001614">
    <property type="protein sequence ID" value="ACR11137.1"/>
    <property type="molecule type" value="Genomic_DNA"/>
</dbReference>
<feature type="binding site" evidence="8">
    <location>
        <position position="121"/>
    </location>
    <ligand>
        <name>Mg(2+)</name>
        <dbReference type="ChEBI" id="CHEBI:18420"/>
    </ligand>
</feature>
<dbReference type="GO" id="GO:0042803">
    <property type="term" value="F:protein homodimerization activity"/>
    <property type="evidence" value="ECO:0007669"/>
    <property type="project" value="UniProtKB-ARBA"/>
</dbReference>
<proteinExistence type="inferred from homology"/>
<dbReference type="RefSeq" id="WP_015817249.1">
    <property type="nucleotide sequence ID" value="NC_012997.1"/>
</dbReference>
<dbReference type="GO" id="GO:0009102">
    <property type="term" value="P:biotin biosynthetic process"/>
    <property type="evidence" value="ECO:0007669"/>
    <property type="project" value="UniProtKB-UniRule"/>
</dbReference>
<accession>C5BMZ9</accession>
<dbReference type="OrthoDB" id="9802097at2"/>
<dbReference type="EC" id="6.3.3.3" evidence="8"/>
<feature type="binding site" evidence="8">
    <location>
        <begin position="121"/>
        <end position="124"/>
    </location>
    <ligand>
        <name>ATP</name>
        <dbReference type="ChEBI" id="CHEBI:30616"/>
    </ligand>
</feature>
<keyword evidence="2 8" id="KW-0436">Ligase</keyword>
<feature type="binding site" evidence="8">
    <location>
        <position position="54"/>
    </location>
    <ligand>
        <name>ATP</name>
        <dbReference type="ChEBI" id="CHEBI:30616"/>
    </ligand>
</feature>
<dbReference type="InterPro" id="IPR027417">
    <property type="entry name" value="P-loop_NTPase"/>
</dbReference>
<comment type="subunit">
    <text evidence="8">Homodimer.</text>
</comment>
<reference evidence="9 10" key="1">
    <citation type="journal article" date="2009" name="PLoS ONE">
        <title>The complete genome of Teredinibacter turnerae T7901: an intracellular endosymbiont of marine wood-boring bivalves (shipworms).</title>
        <authorList>
            <person name="Yang J.C."/>
            <person name="Madupu R."/>
            <person name="Durkin A.S."/>
            <person name="Ekborg N.A."/>
            <person name="Pedamallu C.S."/>
            <person name="Hostetler J.B."/>
            <person name="Radune D."/>
            <person name="Toms B.S."/>
            <person name="Henrissat B."/>
            <person name="Coutinho P.M."/>
            <person name="Schwarz S."/>
            <person name="Field L."/>
            <person name="Trindade-Silva A.E."/>
            <person name="Soares C.A.G."/>
            <person name="Elshahawi S."/>
            <person name="Hanora A."/>
            <person name="Schmidt E.W."/>
            <person name="Haygood M.G."/>
            <person name="Posfai J."/>
            <person name="Benner J."/>
            <person name="Madinger C."/>
            <person name="Nove J."/>
            <person name="Anton B."/>
            <person name="Chaudhary K."/>
            <person name="Foster J."/>
            <person name="Holman A."/>
            <person name="Kumar S."/>
            <person name="Lessard P.A."/>
            <person name="Luyten Y.A."/>
            <person name="Slatko B."/>
            <person name="Wood N."/>
            <person name="Wu B."/>
            <person name="Teplitski M."/>
            <person name="Mougous J.D."/>
            <person name="Ward N."/>
            <person name="Eisen J.A."/>
            <person name="Badger J.H."/>
            <person name="Distel D.L."/>
        </authorList>
    </citation>
    <scope>NUCLEOTIDE SEQUENCE [LARGE SCALE GENOMIC DNA]</scope>
    <source>
        <strain evidence="10">ATCC 39867 / T7901</strain>
    </source>
</reference>
<sequence length="233" mass="24463">MKSYFVTGTDTDAGKTLIASALLLKAQQHGLATLGLKPVAAGGAMDGEQFCNEDALLLTAQSSVKLPYELVNPVLLREPMAPHIAAQREGKRLSADKIVGFYRGAVMGLRGEKKPDLCLVEGAGGWRVPLNNSVTMAEVAKLLQLPVVLVVGLKLGCLNHAILTAEAIARDGLVLAGWVASQTDPQMTVVDENLTTLARYINAPCLGFVPPLADPSPEAAADFLNIDPLGLAG</sequence>
<dbReference type="Proteomes" id="UP000009080">
    <property type="component" value="Chromosome"/>
</dbReference>
<dbReference type="Pfam" id="PF13500">
    <property type="entry name" value="AAA_26"/>
    <property type="match status" value="1"/>
</dbReference>
<dbReference type="NCBIfam" id="TIGR00347">
    <property type="entry name" value="bioD"/>
    <property type="match status" value="1"/>
</dbReference>
<comment type="similarity">
    <text evidence="8">Belongs to the dethiobiotin synthetase family.</text>
</comment>
<feature type="binding site" evidence="8">
    <location>
        <position position="54"/>
    </location>
    <ligand>
        <name>Mg(2+)</name>
        <dbReference type="ChEBI" id="CHEBI:18420"/>
    </ligand>
</feature>
<evidence type="ECO:0000256" key="5">
    <source>
        <dbReference type="ARBA" id="ARBA00022756"/>
    </source>
</evidence>
<comment type="subcellular location">
    <subcellularLocation>
        <location evidence="8">Cytoplasm</location>
    </subcellularLocation>
</comment>
<dbReference type="HAMAP" id="MF_00336">
    <property type="entry name" value="BioD"/>
    <property type="match status" value="1"/>
</dbReference>
<dbReference type="PIRSF" id="PIRSF006755">
    <property type="entry name" value="DTB_synth"/>
    <property type="match status" value="1"/>
</dbReference>
<name>C5BMZ9_TERTT</name>
<evidence type="ECO:0000256" key="7">
    <source>
        <dbReference type="ARBA" id="ARBA00022842"/>
    </source>
</evidence>
<keyword evidence="4 8" id="KW-0547">Nucleotide-binding</keyword>
<evidence type="ECO:0000256" key="1">
    <source>
        <dbReference type="ARBA" id="ARBA00022490"/>
    </source>
</evidence>
<dbReference type="PANTHER" id="PTHR43210:SF5">
    <property type="entry name" value="DETHIOBIOTIN SYNTHETASE"/>
    <property type="match status" value="1"/>
</dbReference>
<dbReference type="Gene3D" id="3.40.50.300">
    <property type="entry name" value="P-loop containing nucleotide triphosphate hydrolases"/>
    <property type="match status" value="1"/>
</dbReference>
<keyword evidence="10" id="KW-1185">Reference proteome</keyword>
<comment type="caution">
    <text evidence="8">Lacks conserved residue(s) required for the propagation of feature annotation.</text>
</comment>
<organism evidence="9 10">
    <name type="scientific">Teredinibacter turnerae (strain ATCC 39867 / T7901)</name>
    <dbReference type="NCBI Taxonomy" id="377629"/>
    <lineage>
        <taxon>Bacteria</taxon>
        <taxon>Pseudomonadati</taxon>
        <taxon>Pseudomonadota</taxon>
        <taxon>Gammaproteobacteria</taxon>
        <taxon>Cellvibrionales</taxon>
        <taxon>Cellvibrionaceae</taxon>
        <taxon>Teredinibacter</taxon>
    </lineage>
</organism>
<dbReference type="KEGG" id="ttu:TERTU_0493"/>
<comment type="cofactor">
    <cofactor evidence="8">
        <name>Mg(2+)</name>
        <dbReference type="ChEBI" id="CHEBI:18420"/>
    </cofactor>
</comment>
<feature type="binding site" evidence="8">
    <location>
        <position position="16"/>
    </location>
    <ligand>
        <name>Mg(2+)</name>
        <dbReference type="ChEBI" id="CHEBI:18420"/>
    </ligand>
</feature>
<keyword evidence="7 8" id="KW-0460">Magnesium</keyword>
<dbReference type="SUPFAM" id="SSF52540">
    <property type="entry name" value="P-loop containing nucleoside triphosphate hydrolases"/>
    <property type="match status" value="1"/>
</dbReference>
<evidence type="ECO:0000256" key="6">
    <source>
        <dbReference type="ARBA" id="ARBA00022840"/>
    </source>
</evidence>
<evidence type="ECO:0000256" key="8">
    <source>
        <dbReference type="HAMAP-Rule" id="MF_00336"/>
    </source>
</evidence>
<feature type="binding site" evidence="8">
    <location>
        <begin position="12"/>
        <end position="17"/>
    </location>
    <ligand>
        <name>ATP</name>
        <dbReference type="ChEBI" id="CHEBI:30616"/>
    </ligand>
</feature>
<dbReference type="GO" id="GO:0005524">
    <property type="term" value="F:ATP binding"/>
    <property type="evidence" value="ECO:0007669"/>
    <property type="project" value="UniProtKB-UniRule"/>
</dbReference>
<evidence type="ECO:0000313" key="10">
    <source>
        <dbReference type="Proteomes" id="UP000009080"/>
    </source>
</evidence>
<dbReference type="HOGENOM" id="CLU_072551_0_0_6"/>
<dbReference type="GO" id="GO:0000287">
    <property type="term" value="F:magnesium ion binding"/>
    <property type="evidence" value="ECO:0007669"/>
    <property type="project" value="UniProtKB-UniRule"/>
</dbReference>
<dbReference type="eggNOG" id="COG0132">
    <property type="taxonomic scope" value="Bacteria"/>
</dbReference>
<keyword evidence="1 8" id="KW-0963">Cytoplasm</keyword>
<dbReference type="PANTHER" id="PTHR43210">
    <property type="entry name" value="DETHIOBIOTIN SYNTHETASE"/>
    <property type="match status" value="1"/>
</dbReference>
<evidence type="ECO:0000256" key="4">
    <source>
        <dbReference type="ARBA" id="ARBA00022741"/>
    </source>
</evidence>
<evidence type="ECO:0000256" key="2">
    <source>
        <dbReference type="ARBA" id="ARBA00022598"/>
    </source>
</evidence>
<dbReference type="InterPro" id="IPR004472">
    <property type="entry name" value="DTB_synth_BioD"/>
</dbReference>
<keyword evidence="6 8" id="KW-0067">ATP-binding</keyword>
<keyword evidence="3 8" id="KW-0479">Metal-binding</keyword>
<dbReference type="CDD" id="cd03109">
    <property type="entry name" value="DTBS"/>
    <property type="match status" value="1"/>
</dbReference>
<feature type="binding site" evidence="8">
    <location>
        <begin position="210"/>
        <end position="212"/>
    </location>
    <ligand>
        <name>ATP</name>
        <dbReference type="ChEBI" id="CHEBI:30616"/>
    </ligand>
</feature>
<dbReference type="STRING" id="377629.TERTU_0493"/>
<comment type="function">
    <text evidence="8">Catalyzes a mechanistically unusual reaction, the ATP-dependent insertion of CO2 between the N7 and N8 nitrogen atoms of 7,8-diaminopelargonic acid (DAPA, also called 7,8-diammoniononanoate) to form a ureido ring.</text>
</comment>
<dbReference type="UniPathway" id="UPA00078">
    <property type="reaction ID" value="UER00161"/>
</dbReference>